<dbReference type="SUPFAM" id="SSF52540">
    <property type="entry name" value="P-loop containing nucleoside triphosphate hydrolases"/>
    <property type="match status" value="1"/>
</dbReference>
<dbReference type="GO" id="GO:0016787">
    <property type="term" value="F:hydrolase activity"/>
    <property type="evidence" value="ECO:0007669"/>
    <property type="project" value="UniProtKB-KW"/>
</dbReference>
<evidence type="ECO:0000259" key="5">
    <source>
        <dbReference type="Pfam" id="PF00271"/>
    </source>
</evidence>
<evidence type="ECO:0000313" key="6">
    <source>
        <dbReference type="EMBL" id="GBL87383.1"/>
    </source>
</evidence>
<dbReference type="GO" id="GO:0004386">
    <property type="term" value="F:helicase activity"/>
    <property type="evidence" value="ECO:0007669"/>
    <property type="project" value="UniProtKB-KW"/>
</dbReference>
<proteinExistence type="predicted"/>
<keyword evidence="2" id="KW-0378">Hydrolase</keyword>
<keyword evidence="4" id="KW-0067">ATP-binding</keyword>
<dbReference type="CDD" id="cd18791">
    <property type="entry name" value="SF2_C_RHA"/>
    <property type="match status" value="1"/>
</dbReference>
<reference evidence="6 7" key="1">
    <citation type="journal article" date="2019" name="Sci. Rep.">
        <title>Orb-weaving spider Araneus ventricosus genome elucidates the spidroin gene catalogue.</title>
        <authorList>
            <person name="Kono N."/>
            <person name="Nakamura H."/>
            <person name="Ohtoshi R."/>
            <person name="Moran D.A.P."/>
            <person name="Shinohara A."/>
            <person name="Yoshida Y."/>
            <person name="Fujiwara M."/>
            <person name="Mori M."/>
            <person name="Tomita M."/>
            <person name="Arakawa K."/>
        </authorList>
    </citation>
    <scope>NUCLEOTIDE SEQUENCE [LARGE SCALE GENOMIC DNA]</scope>
</reference>
<dbReference type="GO" id="GO:0005730">
    <property type="term" value="C:nucleolus"/>
    <property type="evidence" value="ECO:0007669"/>
    <property type="project" value="TreeGrafter"/>
</dbReference>
<evidence type="ECO:0000256" key="2">
    <source>
        <dbReference type="ARBA" id="ARBA00022801"/>
    </source>
</evidence>
<keyword evidence="3 6" id="KW-0347">Helicase</keyword>
<dbReference type="GO" id="GO:0005524">
    <property type="term" value="F:ATP binding"/>
    <property type="evidence" value="ECO:0007669"/>
    <property type="project" value="UniProtKB-KW"/>
</dbReference>
<accession>A0A4Y2B5S0</accession>
<evidence type="ECO:0000313" key="7">
    <source>
        <dbReference type="Proteomes" id="UP000499080"/>
    </source>
</evidence>
<dbReference type="GO" id="GO:0000462">
    <property type="term" value="P:maturation of SSU-rRNA from tricistronic rRNA transcript (SSU-rRNA, 5.8S rRNA, LSU-rRNA)"/>
    <property type="evidence" value="ECO:0007669"/>
    <property type="project" value="TreeGrafter"/>
</dbReference>
<keyword evidence="1" id="KW-0547">Nucleotide-binding</keyword>
<protein>
    <submittedName>
        <fullName evidence="6">Putative ATP-dependent RNA helicase DHR1</fullName>
    </submittedName>
</protein>
<organism evidence="6 7">
    <name type="scientific">Araneus ventricosus</name>
    <name type="common">Orbweaver spider</name>
    <name type="synonym">Epeira ventricosa</name>
    <dbReference type="NCBI Taxonomy" id="182803"/>
    <lineage>
        <taxon>Eukaryota</taxon>
        <taxon>Metazoa</taxon>
        <taxon>Ecdysozoa</taxon>
        <taxon>Arthropoda</taxon>
        <taxon>Chelicerata</taxon>
        <taxon>Arachnida</taxon>
        <taxon>Araneae</taxon>
        <taxon>Araneomorphae</taxon>
        <taxon>Entelegynae</taxon>
        <taxon>Araneoidea</taxon>
        <taxon>Araneidae</taxon>
        <taxon>Araneus</taxon>
    </lineage>
</organism>
<evidence type="ECO:0000256" key="4">
    <source>
        <dbReference type="ARBA" id="ARBA00022840"/>
    </source>
</evidence>
<dbReference type="OrthoDB" id="10253254at2759"/>
<dbReference type="Pfam" id="PF00271">
    <property type="entry name" value="Helicase_C"/>
    <property type="match status" value="1"/>
</dbReference>
<gene>
    <name evidence="6" type="primary">ECM16</name>
    <name evidence="6" type="ORF">AVEN_13689_1</name>
</gene>
<dbReference type="AlphaFoldDB" id="A0A4Y2B5S0"/>
<evidence type="ECO:0000256" key="1">
    <source>
        <dbReference type="ARBA" id="ARBA00022741"/>
    </source>
</evidence>
<dbReference type="Gene3D" id="3.40.50.300">
    <property type="entry name" value="P-loop containing nucleotide triphosphate hydrolases"/>
    <property type="match status" value="1"/>
</dbReference>
<dbReference type="InterPro" id="IPR027417">
    <property type="entry name" value="P-loop_NTPase"/>
</dbReference>
<dbReference type="EMBL" id="BGPR01082497">
    <property type="protein sequence ID" value="GBL87383.1"/>
    <property type="molecule type" value="Genomic_DNA"/>
</dbReference>
<sequence>MFQYTTQKYICTKFVSYSVEPLNTEELQHQQSDNENDDSNEIIAKKVFENASPLYVLPLYSILPFKEQEKVFKPPPEGSRLCVVTTNIAETSITITGLKYVVDSGKVKSKVYNNTGGGISKFEIVWSSRHQLNRELGVVDVRKEDTATVQAYNQVSSQVPFGGLPSSQLDTNLQL</sequence>
<dbReference type="GO" id="GO:0003723">
    <property type="term" value="F:RNA binding"/>
    <property type="evidence" value="ECO:0007669"/>
    <property type="project" value="TreeGrafter"/>
</dbReference>
<dbReference type="PANTHER" id="PTHR18934">
    <property type="entry name" value="ATP-DEPENDENT RNA HELICASE"/>
    <property type="match status" value="1"/>
</dbReference>
<feature type="domain" description="Helicase C-terminal" evidence="5">
    <location>
        <begin position="46"/>
        <end position="105"/>
    </location>
</feature>
<dbReference type="Proteomes" id="UP000499080">
    <property type="component" value="Unassembled WGS sequence"/>
</dbReference>
<evidence type="ECO:0000256" key="3">
    <source>
        <dbReference type="ARBA" id="ARBA00022806"/>
    </source>
</evidence>
<dbReference type="PANTHER" id="PTHR18934:SF99">
    <property type="entry name" value="ATP-DEPENDENT RNA HELICASE DHX37-RELATED"/>
    <property type="match status" value="1"/>
</dbReference>
<dbReference type="InterPro" id="IPR001650">
    <property type="entry name" value="Helicase_C-like"/>
</dbReference>
<name>A0A4Y2B5S0_ARAVE</name>
<comment type="caution">
    <text evidence="6">The sequence shown here is derived from an EMBL/GenBank/DDBJ whole genome shotgun (WGS) entry which is preliminary data.</text>
</comment>
<keyword evidence="7" id="KW-1185">Reference proteome</keyword>